<organism evidence="2 3">
    <name type="scientific">Theobroma cacao</name>
    <name type="common">Cacao</name>
    <name type="synonym">Cocoa</name>
    <dbReference type="NCBI Taxonomy" id="3641"/>
    <lineage>
        <taxon>Eukaryota</taxon>
        <taxon>Viridiplantae</taxon>
        <taxon>Streptophyta</taxon>
        <taxon>Embryophyta</taxon>
        <taxon>Tracheophyta</taxon>
        <taxon>Spermatophyta</taxon>
        <taxon>Magnoliopsida</taxon>
        <taxon>eudicotyledons</taxon>
        <taxon>Gunneridae</taxon>
        <taxon>Pentapetalae</taxon>
        <taxon>rosids</taxon>
        <taxon>malvids</taxon>
        <taxon>Malvales</taxon>
        <taxon>Malvaceae</taxon>
        <taxon>Byttnerioideae</taxon>
        <taxon>Theobroma</taxon>
    </lineage>
</organism>
<dbReference type="AlphaFoldDB" id="A0A061FHQ7"/>
<dbReference type="Proteomes" id="UP000026915">
    <property type="component" value="Chromosome 8"/>
</dbReference>
<feature type="chain" id="PRO_5001602608" evidence="1">
    <location>
        <begin position="21"/>
        <end position="69"/>
    </location>
</feature>
<protein>
    <submittedName>
        <fullName evidence="2">Uncharacterized protein</fullName>
    </submittedName>
</protein>
<accession>A0A061FHQ7</accession>
<keyword evidence="3" id="KW-1185">Reference proteome</keyword>
<dbReference type="Gramene" id="EOY16591">
    <property type="protein sequence ID" value="EOY16591"/>
    <property type="gene ID" value="TCM_035407"/>
</dbReference>
<dbReference type="HOGENOM" id="CLU_2781011_0_0_1"/>
<dbReference type="EMBL" id="CM001886">
    <property type="protein sequence ID" value="EOY16591.1"/>
    <property type="molecule type" value="Genomic_DNA"/>
</dbReference>
<evidence type="ECO:0000313" key="2">
    <source>
        <dbReference type="EMBL" id="EOY16591.1"/>
    </source>
</evidence>
<gene>
    <name evidence="2" type="ORF">TCM_035407</name>
</gene>
<proteinExistence type="predicted"/>
<sequence>MPTSTCKNVCLLYIATFIITESFISFADLYIPEDTCHVHILSMGQKAMQVFAALTKTRYLLRFFLQSCT</sequence>
<evidence type="ECO:0000256" key="1">
    <source>
        <dbReference type="SAM" id="SignalP"/>
    </source>
</evidence>
<reference evidence="2 3" key="1">
    <citation type="journal article" date="2013" name="Genome Biol.">
        <title>The genome sequence of the most widely cultivated cacao type and its use to identify candidate genes regulating pod color.</title>
        <authorList>
            <person name="Motamayor J.C."/>
            <person name="Mockaitis K."/>
            <person name="Schmutz J."/>
            <person name="Haiminen N."/>
            <person name="Iii D.L."/>
            <person name="Cornejo O."/>
            <person name="Findley S.D."/>
            <person name="Zheng P."/>
            <person name="Utro F."/>
            <person name="Royaert S."/>
            <person name="Saski C."/>
            <person name="Jenkins J."/>
            <person name="Podicheti R."/>
            <person name="Zhao M."/>
            <person name="Scheffler B.E."/>
            <person name="Stack J.C."/>
            <person name="Feltus F.A."/>
            <person name="Mustiga G.M."/>
            <person name="Amores F."/>
            <person name="Phillips W."/>
            <person name="Marelli J.P."/>
            <person name="May G.D."/>
            <person name="Shapiro H."/>
            <person name="Ma J."/>
            <person name="Bustamante C.D."/>
            <person name="Schnell R.J."/>
            <person name="Main D."/>
            <person name="Gilbert D."/>
            <person name="Parida L."/>
            <person name="Kuhn D.N."/>
        </authorList>
    </citation>
    <scope>NUCLEOTIDE SEQUENCE [LARGE SCALE GENOMIC DNA]</scope>
    <source>
        <strain evidence="3">cv. Matina 1-6</strain>
    </source>
</reference>
<dbReference type="InParanoid" id="A0A061FHQ7"/>
<keyword evidence="1" id="KW-0732">Signal</keyword>
<feature type="signal peptide" evidence="1">
    <location>
        <begin position="1"/>
        <end position="20"/>
    </location>
</feature>
<evidence type="ECO:0000313" key="3">
    <source>
        <dbReference type="Proteomes" id="UP000026915"/>
    </source>
</evidence>
<name>A0A061FHQ7_THECC</name>